<comment type="caution">
    <text evidence="2">The sequence shown here is derived from an EMBL/GenBank/DDBJ whole genome shotgun (WGS) entry which is preliminary data.</text>
</comment>
<proteinExistence type="predicted"/>
<dbReference type="AlphaFoldDB" id="A0AAV7HZD1"/>
<name>A0AAV7HZD1_COTGL</name>
<sequence>MKDQSEPDEDGGESLRERARLRGSTSGWRSAQVPSNCRDNVGVLRRLRYSQDASSSPGNDLVEELPPRLASFQLPGSKLSPSLNYFPKEKEKVF</sequence>
<reference evidence="2 3" key="1">
    <citation type="journal article" date="2021" name="J. Hered.">
        <title>A chromosome-level genome assembly of the parasitoid wasp, Cotesia glomerata (Hymenoptera: Braconidae).</title>
        <authorList>
            <person name="Pinto B.J."/>
            <person name="Weis J.J."/>
            <person name="Gamble T."/>
            <person name="Ode P.J."/>
            <person name="Paul R."/>
            <person name="Zaspel J.M."/>
        </authorList>
    </citation>
    <scope>NUCLEOTIDE SEQUENCE [LARGE SCALE GENOMIC DNA]</scope>
    <source>
        <strain evidence="2">CgM1</strain>
    </source>
</reference>
<accession>A0AAV7HZD1</accession>
<gene>
    <name evidence="2" type="ORF">KQX54_018605</name>
</gene>
<keyword evidence="3" id="KW-1185">Reference proteome</keyword>
<dbReference type="Proteomes" id="UP000826195">
    <property type="component" value="Unassembled WGS sequence"/>
</dbReference>
<feature type="compositionally biased region" description="Acidic residues" evidence="1">
    <location>
        <begin position="1"/>
        <end position="12"/>
    </location>
</feature>
<protein>
    <submittedName>
        <fullName evidence="2">Uncharacterized protein</fullName>
    </submittedName>
</protein>
<feature type="region of interest" description="Disordered" evidence="1">
    <location>
        <begin position="1"/>
        <end position="35"/>
    </location>
</feature>
<evidence type="ECO:0000313" key="3">
    <source>
        <dbReference type="Proteomes" id="UP000826195"/>
    </source>
</evidence>
<evidence type="ECO:0000256" key="1">
    <source>
        <dbReference type="SAM" id="MobiDB-lite"/>
    </source>
</evidence>
<feature type="compositionally biased region" description="Polar residues" evidence="1">
    <location>
        <begin position="23"/>
        <end position="35"/>
    </location>
</feature>
<organism evidence="2 3">
    <name type="scientific">Cotesia glomerata</name>
    <name type="common">Lepidopteran parasitic wasp</name>
    <name type="synonym">Apanteles glomeratus</name>
    <dbReference type="NCBI Taxonomy" id="32391"/>
    <lineage>
        <taxon>Eukaryota</taxon>
        <taxon>Metazoa</taxon>
        <taxon>Ecdysozoa</taxon>
        <taxon>Arthropoda</taxon>
        <taxon>Hexapoda</taxon>
        <taxon>Insecta</taxon>
        <taxon>Pterygota</taxon>
        <taxon>Neoptera</taxon>
        <taxon>Endopterygota</taxon>
        <taxon>Hymenoptera</taxon>
        <taxon>Apocrita</taxon>
        <taxon>Ichneumonoidea</taxon>
        <taxon>Braconidae</taxon>
        <taxon>Microgastrinae</taxon>
        <taxon>Cotesia</taxon>
    </lineage>
</organism>
<evidence type="ECO:0000313" key="2">
    <source>
        <dbReference type="EMBL" id="KAH0535732.1"/>
    </source>
</evidence>
<dbReference type="EMBL" id="JAHXZJ010002982">
    <property type="protein sequence ID" value="KAH0535732.1"/>
    <property type="molecule type" value="Genomic_DNA"/>
</dbReference>